<dbReference type="OMA" id="QGYWRCL"/>
<evidence type="ECO:0000313" key="1">
    <source>
        <dbReference type="EMBL" id="ABN65626.2"/>
    </source>
</evidence>
<reference evidence="1 2" key="1">
    <citation type="journal article" date="2007" name="Nat. Biotechnol.">
        <title>Genome sequence of the lignocellulose-bioconverting and xylose-fermenting yeast Pichia stipitis.</title>
        <authorList>
            <person name="Jeffries T.W."/>
            <person name="Grigoriev I.V."/>
            <person name="Grimwood J."/>
            <person name="Laplaza J.M."/>
            <person name="Aerts A."/>
            <person name="Salamov A."/>
            <person name="Schmutz J."/>
            <person name="Lindquist E."/>
            <person name="Dehal P."/>
            <person name="Shapiro H."/>
            <person name="Jin Y.S."/>
            <person name="Passoth V."/>
            <person name="Richardson P.M."/>
        </authorList>
    </citation>
    <scope>NUCLEOTIDE SEQUENCE [LARGE SCALE GENOMIC DNA]</scope>
    <source>
        <strain evidence="2">ATCC 58785 / CBS 6054 / NBRC 10063 / NRRL Y-11545</strain>
    </source>
</reference>
<dbReference type="InterPro" id="IPR035187">
    <property type="entry name" value="Mpm1"/>
</dbReference>
<gene>
    <name evidence="1" type="ORF">PICST_30458</name>
</gene>
<dbReference type="AlphaFoldDB" id="A3LQV0"/>
<dbReference type="KEGG" id="pic:PICST_30458"/>
<evidence type="ECO:0008006" key="3">
    <source>
        <dbReference type="Google" id="ProtNLM"/>
    </source>
</evidence>
<dbReference type="OrthoDB" id="4044171at2759"/>
<evidence type="ECO:0000313" key="2">
    <source>
        <dbReference type="Proteomes" id="UP000002258"/>
    </source>
</evidence>
<protein>
    <recommendedName>
        <fullName evidence="3">Mitochondrial peculiar membrane protein 1</fullName>
    </recommendedName>
</protein>
<dbReference type="EMBL" id="CP000497">
    <property type="protein sequence ID" value="ABN65626.2"/>
    <property type="molecule type" value="Genomic_DNA"/>
</dbReference>
<sequence length="412" mass="47185">MTCESNGDSNSNGSRKCFFNSESKTANSEVHNKEEFDKMVENIKDFKQNVSSFAKSVFHLTNESFSDFNDFAKDYSFNWLFDVDGDSSGHMNQMRKNVRNFFTSKDVGFDTVLSELEESSTGMDVDIDAAFPKPYETRDAIHSSWCKRNQGGYDGISTGISDFYGGRFSDLISGSFRNGRTPFGYYAYKTPSTRAYNNCLNKAGESVWDSRGYWRCLFPNREVPVELLNYKQEKLRNTILTKEDLDNAILEKGVDETTSKGVIDLGEKGVFFRKFDDYLSWKNIMYANLRQQREEARKKYLERVKTAKEVQSQAQPPVETDSNERRVVSNSYQSFYTQNSETNEVELKEIKTESFNDGTSLTKTILKTRPLDAKDWVTVKESVSENGKDTVFNPQLDSGSKGTNGWFWNSKN</sequence>
<organism evidence="1 2">
    <name type="scientific">Scheffersomyces stipitis (strain ATCC 58785 / CBS 6054 / NBRC 10063 / NRRL Y-11545)</name>
    <name type="common">Yeast</name>
    <name type="synonym">Pichia stipitis</name>
    <dbReference type="NCBI Taxonomy" id="322104"/>
    <lineage>
        <taxon>Eukaryota</taxon>
        <taxon>Fungi</taxon>
        <taxon>Dikarya</taxon>
        <taxon>Ascomycota</taxon>
        <taxon>Saccharomycotina</taxon>
        <taxon>Pichiomycetes</taxon>
        <taxon>Debaryomycetaceae</taxon>
        <taxon>Scheffersomyces</taxon>
    </lineage>
</organism>
<proteinExistence type="predicted"/>
<dbReference type="HOGENOM" id="CLU_744170_0_0_1"/>
<dbReference type="RefSeq" id="XP_001383655.2">
    <property type="nucleotide sequence ID" value="XM_001383618.1"/>
</dbReference>
<accession>A3LQV0</accession>
<name>A3LQV0_PICST</name>
<dbReference type="Pfam" id="PF17234">
    <property type="entry name" value="MPM1"/>
    <property type="match status" value="1"/>
</dbReference>
<dbReference type="InParanoid" id="A3LQV0"/>
<keyword evidence="2" id="KW-1185">Reference proteome</keyword>
<dbReference type="GeneID" id="4838048"/>
<dbReference type="eggNOG" id="ENOG502S90H">
    <property type="taxonomic scope" value="Eukaryota"/>
</dbReference>
<dbReference type="Proteomes" id="UP000002258">
    <property type="component" value="Chromosome 3"/>
</dbReference>